<dbReference type="EMBL" id="JAACNO010001410">
    <property type="protein sequence ID" value="KAF4140775.1"/>
    <property type="molecule type" value="Genomic_DNA"/>
</dbReference>
<name>A0A8S9UIG2_PHYIN</name>
<organism evidence="2 3">
    <name type="scientific">Phytophthora infestans</name>
    <name type="common">Potato late blight agent</name>
    <name type="synonym">Botrytis infestans</name>
    <dbReference type="NCBI Taxonomy" id="4787"/>
    <lineage>
        <taxon>Eukaryota</taxon>
        <taxon>Sar</taxon>
        <taxon>Stramenopiles</taxon>
        <taxon>Oomycota</taxon>
        <taxon>Peronosporomycetes</taxon>
        <taxon>Peronosporales</taxon>
        <taxon>Peronosporaceae</taxon>
        <taxon>Phytophthora</taxon>
    </lineage>
</organism>
<accession>A0A8S9UIG2</accession>
<gene>
    <name evidence="2" type="ORF">GN958_ATG10033</name>
</gene>
<comment type="caution">
    <text evidence="2">The sequence shown here is derived from an EMBL/GenBank/DDBJ whole genome shotgun (WGS) entry which is preliminary data.</text>
</comment>
<evidence type="ECO:0000313" key="3">
    <source>
        <dbReference type="Proteomes" id="UP000704712"/>
    </source>
</evidence>
<evidence type="ECO:0000313" key="2">
    <source>
        <dbReference type="EMBL" id="KAF4140775.1"/>
    </source>
</evidence>
<evidence type="ECO:0000256" key="1">
    <source>
        <dbReference type="SAM" id="MobiDB-lite"/>
    </source>
</evidence>
<feature type="region of interest" description="Disordered" evidence="1">
    <location>
        <begin position="1"/>
        <end position="38"/>
    </location>
</feature>
<protein>
    <submittedName>
        <fullName evidence="2">Uncharacterized protein</fullName>
    </submittedName>
</protein>
<reference evidence="2" key="1">
    <citation type="submission" date="2020-03" db="EMBL/GenBank/DDBJ databases">
        <title>Hybrid Assembly of Korean Phytophthora infestans isolates.</title>
        <authorList>
            <person name="Prokchorchik M."/>
            <person name="Lee Y."/>
            <person name="Seo J."/>
            <person name="Cho J.-H."/>
            <person name="Park Y.-E."/>
            <person name="Jang D.-C."/>
            <person name="Im J.-S."/>
            <person name="Choi J.-G."/>
            <person name="Park H.-J."/>
            <person name="Lee G.-B."/>
            <person name="Lee Y.-G."/>
            <person name="Hong S.-Y."/>
            <person name="Cho K."/>
            <person name="Sohn K.H."/>
        </authorList>
    </citation>
    <scope>NUCLEOTIDE SEQUENCE</scope>
    <source>
        <strain evidence="2">KR_2_A2</strain>
    </source>
</reference>
<dbReference type="Proteomes" id="UP000704712">
    <property type="component" value="Unassembled WGS sequence"/>
</dbReference>
<dbReference type="AlphaFoldDB" id="A0A8S9UIG2"/>
<sequence>MQRLSLTKSKVSSIESEEKVSADLAKNTTKPTHPDKKLYMKPSQHAKQARLVPLSNETRPPGRRRQTLDIRRTICRAPADLCGKNVRQGILRATASRVAEAAEVIDAYLTIYLERTEQLAKRTSPMMQALLYRRAQRFVRCSPLPLNVMSAACNENNREEGDRGTRTLLLTSKRFEQYSSRQTTA</sequence>
<proteinExistence type="predicted"/>